<accession>A0A839K0Q9</accession>
<feature type="transmembrane region" description="Helical" evidence="1">
    <location>
        <begin position="29"/>
        <end position="48"/>
    </location>
</feature>
<dbReference type="RefSeq" id="WP_228352703.1">
    <property type="nucleotide sequence ID" value="NZ_JACEGA010000001.1"/>
</dbReference>
<dbReference type="EMBL" id="JACEGA010000001">
    <property type="protein sequence ID" value="MBB2183018.1"/>
    <property type="molecule type" value="Genomic_DNA"/>
</dbReference>
<evidence type="ECO:0000313" key="3">
    <source>
        <dbReference type="Proteomes" id="UP000574276"/>
    </source>
</evidence>
<protein>
    <submittedName>
        <fullName evidence="2">OadG family protein</fullName>
    </submittedName>
</protein>
<keyword evidence="1" id="KW-0812">Transmembrane</keyword>
<dbReference type="AlphaFoldDB" id="A0A839K0Q9"/>
<proteinExistence type="predicted"/>
<sequence length="119" mass="13138">MMGILQYVKSQTVILSSSNLSEYINIDTLFGAVVVLAILVFILLVLYLTKIKPFLNDSNPSQGRSVDHVISQIAENEELELSDNYELVAVITAAIYASYGDAVPADGFVVRSIRKSNRR</sequence>
<dbReference type="Proteomes" id="UP000574276">
    <property type="component" value="Unassembled WGS sequence"/>
</dbReference>
<keyword evidence="1" id="KW-0472">Membrane</keyword>
<reference evidence="2 3" key="1">
    <citation type="submission" date="2020-07" db="EMBL/GenBank/DDBJ databases">
        <title>Characterization and genome sequencing of isolate MD1, a novel member within the family Lachnospiraceae.</title>
        <authorList>
            <person name="Rettenmaier R."/>
            <person name="Di Bello L."/>
            <person name="Zinser C."/>
            <person name="Scheitz K."/>
            <person name="Liebl W."/>
            <person name="Zverlov V."/>
        </authorList>
    </citation>
    <scope>NUCLEOTIDE SEQUENCE [LARGE SCALE GENOMIC DNA]</scope>
    <source>
        <strain evidence="2 3">MD1</strain>
    </source>
</reference>
<keyword evidence="3" id="KW-1185">Reference proteome</keyword>
<evidence type="ECO:0000313" key="2">
    <source>
        <dbReference type="EMBL" id="MBB2183018.1"/>
    </source>
</evidence>
<dbReference type="GO" id="GO:0005886">
    <property type="term" value="C:plasma membrane"/>
    <property type="evidence" value="ECO:0007669"/>
    <property type="project" value="UniProtKB-SubCell"/>
</dbReference>
<keyword evidence="1" id="KW-1133">Transmembrane helix</keyword>
<organism evidence="2 3">
    <name type="scientific">Variimorphobacter saccharofermentans</name>
    <dbReference type="NCBI Taxonomy" id="2755051"/>
    <lineage>
        <taxon>Bacteria</taxon>
        <taxon>Bacillati</taxon>
        <taxon>Bacillota</taxon>
        <taxon>Clostridia</taxon>
        <taxon>Lachnospirales</taxon>
        <taxon>Lachnospiraceae</taxon>
        <taxon>Variimorphobacter</taxon>
    </lineage>
</organism>
<dbReference type="GO" id="GO:0036376">
    <property type="term" value="P:sodium ion export across plasma membrane"/>
    <property type="evidence" value="ECO:0007669"/>
    <property type="project" value="InterPro"/>
</dbReference>
<comment type="caution">
    <text evidence="2">The sequence shown here is derived from an EMBL/GenBank/DDBJ whole genome shotgun (WGS) entry which is preliminary data.</text>
</comment>
<evidence type="ECO:0000256" key="1">
    <source>
        <dbReference type="SAM" id="Phobius"/>
    </source>
</evidence>
<dbReference type="GO" id="GO:0015081">
    <property type="term" value="F:sodium ion transmembrane transporter activity"/>
    <property type="evidence" value="ECO:0007669"/>
    <property type="project" value="InterPro"/>
</dbReference>
<gene>
    <name evidence="2" type="ORF">H0486_09020</name>
</gene>
<name>A0A839K0Q9_9FIRM</name>